<dbReference type="Gene3D" id="3.40.390.10">
    <property type="entry name" value="Collagenase (Catalytic Domain)"/>
    <property type="match status" value="1"/>
</dbReference>
<dbReference type="InterPro" id="IPR036116">
    <property type="entry name" value="FN3_sf"/>
</dbReference>
<dbReference type="Gene3D" id="2.60.40.10">
    <property type="entry name" value="Immunoglobulins"/>
    <property type="match status" value="2"/>
</dbReference>
<dbReference type="AlphaFoldDB" id="A0A6J6PBF2"/>
<evidence type="ECO:0000313" key="4">
    <source>
        <dbReference type="EMBL" id="CAB4693935.1"/>
    </source>
</evidence>
<keyword evidence="1" id="KW-1015">Disulfide bond</keyword>
<reference evidence="4" key="1">
    <citation type="submission" date="2020-05" db="EMBL/GenBank/DDBJ databases">
        <authorList>
            <person name="Chiriac C."/>
            <person name="Salcher M."/>
            <person name="Ghai R."/>
            <person name="Kavagutti S V."/>
        </authorList>
    </citation>
    <scope>NUCLEOTIDE SEQUENCE</scope>
</reference>
<dbReference type="InterPro" id="IPR003961">
    <property type="entry name" value="FN3_dom"/>
</dbReference>
<evidence type="ECO:0000256" key="1">
    <source>
        <dbReference type="ARBA" id="ARBA00023157"/>
    </source>
</evidence>
<dbReference type="GO" id="GO:0016020">
    <property type="term" value="C:membrane"/>
    <property type="evidence" value="ECO:0007669"/>
    <property type="project" value="UniProtKB-SubCell"/>
</dbReference>
<accession>A0A6J6PBF2</accession>
<dbReference type="SUPFAM" id="SSF49265">
    <property type="entry name" value="Fibronectin type III"/>
    <property type="match status" value="1"/>
</dbReference>
<organism evidence="4">
    <name type="scientific">freshwater metagenome</name>
    <dbReference type="NCBI Taxonomy" id="449393"/>
    <lineage>
        <taxon>unclassified sequences</taxon>
        <taxon>metagenomes</taxon>
        <taxon>ecological metagenomes</taxon>
    </lineage>
</organism>
<dbReference type="Pfam" id="PF00041">
    <property type="entry name" value="fn3"/>
    <property type="match status" value="1"/>
</dbReference>
<dbReference type="GO" id="GO:0098609">
    <property type="term" value="P:cell-cell adhesion"/>
    <property type="evidence" value="ECO:0007669"/>
    <property type="project" value="TreeGrafter"/>
</dbReference>
<proteinExistence type="predicted"/>
<dbReference type="CDD" id="cd00063">
    <property type="entry name" value="FN3"/>
    <property type="match status" value="2"/>
</dbReference>
<feature type="region of interest" description="Disordered" evidence="2">
    <location>
        <begin position="566"/>
        <end position="595"/>
    </location>
</feature>
<protein>
    <submittedName>
        <fullName evidence="4">Unannotated protein</fullName>
    </submittedName>
</protein>
<gene>
    <name evidence="4" type="ORF">UFOPK2579_00576</name>
</gene>
<dbReference type="PANTHER" id="PTHR44170:SF6">
    <property type="entry name" value="CONTACTIN"/>
    <property type="match status" value="1"/>
</dbReference>
<evidence type="ECO:0000259" key="3">
    <source>
        <dbReference type="PROSITE" id="PS50853"/>
    </source>
</evidence>
<dbReference type="PANTHER" id="PTHR44170">
    <property type="entry name" value="PROTEIN SIDEKICK"/>
    <property type="match status" value="1"/>
</dbReference>
<dbReference type="Pfam" id="PF13582">
    <property type="entry name" value="Reprolysin_3"/>
    <property type="match status" value="1"/>
</dbReference>
<dbReference type="SUPFAM" id="SSF55486">
    <property type="entry name" value="Metalloproteases ('zincins'), catalytic domain"/>
    <property type="match status" value="1"/>
</dbReference>
<dbReference type="InterPro" id="IPR013783">
    <property type="entry name" value="Ig-like_fold"/>
</dbReference>
<dbReference type="GO" id="GO:0008237">
    <property type="term" value="F:metallopeptidase activity"/>
    <property type="evidence" value="ECO:0007669"/>
    <property type="project" value="InterPro"/>
</dbReference>
<feature type="domain" description="Fibronectin type-III" evidence="3">
    <location>
        <begin position="488"/>
        <end position="577"/>
    </location>
</feature>
<evidence type="ECO:0000256" key="2">
    <source>
        <dbReference type="SAM" id="MobiDB-lite"/>
    </source>
</evidence>
<dbReference type="PROSITE" id="PS50853">
    <property type="entry name" value="FN3"/>
    <property type="match status" value="2"/>
</dbReference>
<dbReference type="SMART" id="SM00060">
    <property type="entry name" value="FN3"/>
    <property type="match status" value="2"/>
</dbReference>
<dbReference type="InterPro" id="IPR024079">
    <property type="entry name" value="MetalloPept_cat_dom_sf"/>
</dbReference>
<name>A0A6J6PBF2_9ZZZZ</name>
<dbReference type="EMBL" id="CAEZXR010000048">
    <property type="protein sequence ID" value="CAB4693935.1"/>
    <property type="molecule type" value="Genomic_DNA"/>
</dbReference>
<sequence>MSSSLARVMRAALSLGLAATGLSLAIVPTADAAPTEPSLARPAQGAAALVAIGSDLAAVARLNGLSAAQLADVLRTDSTAWIGTSGKLFFRERDYAAPSASERRSAARAAASKAAPYPSSQTFQLHSKPGSNRTIYLDFDGYTVANDSQWLSDGLVTKSVEGYSLDANTSTFSEAEHAAMQEIWQRVTEDYAPFDVDVTTQAPAAAAIDRSGSGDQVFGTVAVVTNNKSAHQQICGDPSCLGIAYTDVFTEAGDHMAYQPAWTFSGYYNDAKTVAETISHEVGHNFGLLHDGVVNGVDYYEGQGLWGPLMGSANLPLSQWDKGEYKNANNKQADLDVIATGAPMRTDDVGNTVAAAATTLPIASTPNVISTPSDVDVYSLGSCTGDVVLKATPAPVSPNLDIKLTVLDATGKVLATADPASAKVNNDVASGLDASLTYAATGAPIYAAVDGVGSGNPLTTGYSDYGSLGQYSLSAAGCGTSTGTAPGAPTGLATSGLSPVSVTLTWSAPASDGGSPVTEYRLSRTGGGSSVVLAPTARSYTFTGLNPSTAYTLSVAAANSAGPGPGASVTVTTNPEEPDPTVTAPDAPLIGKAKAGPRGGARTASISWAAPFDGGSRILGYTVYAHKVNGRNQIVKTKTFEVDATVTAVSIKLGTGFWAFQVLAYNEVGDSDLSDFSAVVQAR</sequence>
<feature type="domain" description="Fibronectin type-III" evidence="3">
    <location>
        <begin position="584"/>
        <end position="683"/>
    </location>
</feature>
<dbReference type="PRINTS" id="PR00014">
    <property type="entry name" value="FNTYPEIII"/>
</dbReference>